<dbReference type="NCBIfam" id="NF006506">
    <property type="entry name" value="PRK08942.1"/>
    <property type="match status" value="1"/>
</dbReference>
<dbReference type="Gene3D" id="3.40.50.1000">
    <property type="entry name" value="HAD superfamily/HAD-like"/>
    <property type="match status" value="1"/>
</dbReference>
<organism evidence="9">
    <name type="scientific">marine sediment metagenome</name>
    <dbReference type="NCBI Taxonomy" id="412755"/>
    <lineage>
        <taxon>unclassified sequences</taxon>
        <taxon>metagenomes</taxon>
        <taxon>ecological metagenomes</taxon>
    </lineage>
</organism>
<reference evidence="9" key="1">
    <citation type="journal article" date="2015" name="Nature">
        <title>Complex archaea that bridge the gap between prokaryotes and eukaryotes.</title>
        <authorList>
            <person name="Spang A."/>
            <person name="Saw J.H."/>
            <person name="Jorgensen S.L."/>
            <person name="Zaremba-Niedzwiedzka K."/>
            <person name="Martijn J."/>
            <person name="Lind A.E."/>
            <person name="van Eijk R."/>
            <person name="Schleper C."/>
            <person name="Guy L."/>
            <person name="Ettema T.J."/>
        </authorList>
    </citation>
    <scope>NUCLEOTIDE SEQUENCE</scope>
</reference>
<evidence type="ECO:0000256" key="5">
    <source>
        <dbReference type="ARBA" id="ARBA00022801"/>
    </source>
</evidence>
<evidence type="ECO:0000256" key="2">
    <source>
        <dbReference type="ARBA" id="ARBA00005628"/>
    </source>
</evidence>
<dbReference type="InterPro" id="IPR023214">
    <property type="entry name" value="HAD_sf"/>
</dbReference>
<comment type="similarity">
    <text evidence="2">Belongs to the GmhB family.</text>
</comment>
<dbReference type="PIRSF" id="PIRSF004682">
    <property type="entry name" value="GmhB"/>
    <property type="match status" value="1"/>
</dbReference>
<evidence type="ECO:0000256" key="3">
    <source>
        <dbReference type="ARBA" id="ARBA00022490"/>
    </source>
</evidence>
<dbReference type="GO" id="GO:0046872">
    <property type="term" value="F:metal ion binding"/>
    <property type="evidence" value="ECO:0007669"/>
    <property type="project" value="UniProtKB-KW"/>
</dbReference>
<keyword evidence="4" id="KW-0479">Metal-binding</keyword>
<keyword evidence="3" id="KW-0963">Cytoplasm</keyword>
<dbReference type="SUPFAM" id="SSF56784">
    <property type="entry name" value="HAD-like"/>
    <property type="match status" value="1"/>
</dbReference>
<keyword evidence="6" id="KW-0862">Zinc</keyword>
<dbReference type="GO" id="GO:0005737">
    <property type="term" value="C:cytoplasm"/>
    <property type="evidence" value="ECO:0007669"/>
    <property type="project" value="UniProtKB-SubCell"/>
</dbReference>
<dbReference type="GO" id="GO:0016791">
    <property type="term" value="F:phosphatase activity"/>
    <property type="evidence" value="ECO:0007669"/>
    <property type="project" value="InterPro"/>
</dbReference>
<dbReference type="InterPro" id="IPR004446">
    <property type="entry name" value="Heptose_bisP_phosphatase"/>
</dbReference>
<evidence type="ECO:0000256" key="8">
    <source>
        <dbReference type="ARBA" id="ARBA00031828"/>
    </source>
</evidence>
<name>A0A0F9PST3_9ZZZZ</name>
<evidence type="ECO:0000256" key="7">
    <source>
        <dbReference type="ARBA" id="ARBA00023277"/>
    </source>
</evidence>
<comment type="subcellular location">
    <subcellularLocation>
        <location evidence="1">Cytoplasm</location>
    </subcellularLocation>
</comment>
<dbReference type="EMBL" id="LAZR01002193">
    <property type="protein sequence ID" value="KKN33254.1"/>
    <property type="molecule type" value="Genomic_DNA"/>
</dbReference>
<gene>
    <name evidence="9" type="ORF">LCGC14_0805530</name>
</gene>
<dbReference type="FunFam" id="3.40.50.1000:FF:000037">
    <property type="entry name" value="D,D-heptose 1,7-bisphosphate phosphatase"/>
    <property type="match status" value="1"/>
</dbReference>
<dbReference type="NCBIfam" id="TIGR00213">
    <property type="entry name" value="GmhB_yaeD"/>
    <property type="match status" value="1"/>
</dbReference>
<dbReference type="PANTHER" id="PTHR42891:SF1">
    <property type="entry name" value="D-GLYCERO-BETA-D-MANNO-HEPTOSE-1,7-BISPHOSPHATE 7-PHOSPHATASE"/>
    <property type="match status" value="1"/>
</dbReference>
<evidence type="ECO:0000256" key="6">
    <source>
        <dbReference type="ARBA" id="ARBA00022833"/>
    </source>
</evidence>
<dbReference type="Pfam" id="PF13242">
    <property type="entry name" value="Hydrolase_like"/>
    <property type="match status" value="1"/>
</dbReference>
<keyword evidence="5" id="KW-0378">Hydrolase</keyword>
<evidence type="ECO:0000256" key="1">
    <source>
        <dbReference type="ARBA" id="ARBA00004496"/>
    </source>
</evidence>
<dbReference type="NCBIfam" id="TIGR01662">
    <property type="entry name" value="HAD-SF-IIIA"/>
    <property type="match status" value="1"/>
</dbReference>
<evidence type="ECO:0000313" key="9">
    <source>
        <dbReference type="EMBL" id="KKN33254.1"/>
    </source>
</evidence>
<comment type="caution">
    <text evidence="9">The sequence shown here is derived from an EMBL/GenBank/DDBJ whole genome shotgun (WGS) entry which is preliminary data.</text>
</comment>
<evidence type="ECO:0000256" key="4">
    <source>
        <dbReference type="ARBA" id="ARBA00022723"/>
    </source>
</evidence>
<keyword evidence="7" id="KW-0119">Carbohydrate metabolism</keyword>
<dbReference type="InterPro" id="IPR036412">
    <property type="entry name" value="HAD-like_sf"/>
</dbReference>
<accession>A0A0F9PST3</accession>
<dbReference type="NCBIfam" id="TIGR01656">
    <property type="entry name" value="Histidinol-ppas"/>
    <property type="match status" value="1"/>
</dbReference>
<dbReference type="InterPro" id="IPR006543">
    <property type="entry name" value="Histidinol-phos"/>
</dbReference>
<dbReference type="GO" id="GO:0005975">
    <property type="term" value="P:carbohydrate metabolic process"/>
    <property type="evidence" value="ECO:0007669"/>
    <property type="project" value="InterPro"/>
</dbReference>
<dbReference type="CDD" id="cd07503">
    <property type="entry name" value="HAD_HisB-N"/>
    <property type="match status" value="1"/>
</dbReference>
<dbReference type="PANTHER" id="PTHR42891">
    <property type="entry name" value="D-GLYCERO-BETA-D-MANNO-HEPTOSE-1,7-BISPHOSPHATE 7-PHOSPHATASE"/>
    <property type="match status" value="1"/>
</dbReference>
<proteinExistence type="inferred from homology"/>
<sequence length="187" mass="20774">MNVQQKNKALFLDRDGVVNVDHGYVYQSDKFEFIEGVFSTCKAFYDAGYKIIIVTNQSGIGRGYYTEADFLALTQWMKAQFSAHGIKVADVYFCPHHPKKAHPEYLKECSCRKPAPGMLLQGIQEHNIDPACSIMVGDKLSDMQAAKKAGITTRVLVRSGQSFDESAKQEADLIIDSINSLSALLNT</sequence>
<dbReference type="InterPro" id="IPR006549">
    <property type="entry name" value="HAD-SF_hydro_IIIA"/>
</dbReference>
<protein>
    <recommendedName>
        <fullName evidence="8">D,D-heptose 1,7-bisphosphate phosphatase</fullName>
    </recommendedName>
</protein>
<dbReference type="AlphaFoldDB" id="A0A0F9PST3"/>